<protein>
    <submittedName>
        <fullName evidence="5">Shikimate dehydrogenase</fullName>
    </submittedName>
</protein>
<sequence length="264" mass="27781">MKLTLNGSTRLYFVVGDPIAQVKSPEGMTAAFQAAGINGVCLPAHVAPEDLEDWAAGIRRMKNVDGLMVTVPHKIAFTGLCDSISDTARFLNTVNVVRFDGSGWHGDMFDGRAQVEALLKNGAVLQGKKAIQAGAGGAGTAIAHALVMAGVSELAVVETDAPRRDSLIERLNSLGRAKVYAGTSDPGGFDIVVNATPMGMKEGDPLPFDGDRLTPQMFVGDVVTYPDTAWIAKAKAQGCRTATGLDMYAAVRDLMAAFLLEGKV</sequence>
<comment type="pathway">
    <text evidence="1">Metabolic intermediate biosynthesis; chorismate biosynthesis; chorismate from D-erythrose 4-phosphate and phosphoenolpyruvate: step 4/7.</text>
</comment>
<dbReference type="Pfam" id="PF08501">
    <property type="entry name" value="Shikimate_dh_N"/>
    <property type="match status" value="1"/>
</dbReference>
<dbReference type="SUPFAM" id="SSF53223">
    <property type="entry name" value="Aminoacid dehydrogenase-like, N-terminal domain"/>
    <property type="match status" value="1"/>
</dbReference>
<evidence type="ECO:0000256" key="3">
    <source>
        <dbReference type="ARBA" id="ARBA00023141"/>
    </source>
</evidence>
<dbReference type="PANTHER" id="PTHR21089:SF1">
    <property type="entry name" value="BIFUNCTIONAL 3-DEHYDROQUINATE DEHYDRATASE_SHIKIMATE DEHYDROGENASE, CHLOROPLASTIC"/>
    <property type="match status" value="1"/>
</dbReference>
<keyword evidence="3" id="KW-0028">Amino-acid biosynthesis</keyword>
<dbReference type="EMBL" id="CP031699">
    <property type="protein sequence ID" value="QEY24644.1"/>
    <property type="molecule type" value="Genomic_DNA"/>
</dbReference>
<keyword evidence="6" id="KW-1185">Reference proteome</keyword>
<dbReference type="RefSeq" id="WP_123794773.1">
    <property type="nucleotide sequence ID" value="NZ_CP031699.1"/>
</dbReference>
<keyword evidence="2" id="KW-0560">Oxidoreductase</keyword>
<evidence type="ECO:0000259" key="4">
    <source>
        <dbReference type="Pfam" id="PF08501"/>
    </source>
</evidence>
<dbReference type="InterPro" id="IPR036291">
    <property type="entry name" value="NAD(P)-bd_dom_sf"/>
</dbReference>
<dbReference type="AlphaFoldDB" id="A0A5P3MSU0"/>
<dbReference type="InterPro" id="IPR022893">
    <property type="entry name" value="Shikimate_DH_fam"/>
</dbReference>
<dbReference type="GO" id="GO:0050661">
    <property type="term" value="F:NADP binding"/>
    <property type="evidence" value="ECO:0007669"/>
    <property type="project" value="TreeGrafter"/>
</dbReference>
<dbReference type="GO" id="GO:0019632">
    <property type="term" value="P:shikimate metabolic process"/>
    <property type="evidence" value="ECO:0007669"/>
    <property type="project" value="TreeGrafter"/>
</dbReference>
<organism evidence="5 6">
    <name type="scientific">Neisseria animalis</name>
    <dbReference type="NCBI Taxonomy" id="492"/>
    <lineage>
        <taxon>Bacteria</taxon>
        <taxon>Pseudomonadati</taxon>
        <taxon>Pseudomonadota</taxon>
        <taxon>Betaproteobacteria</taxon>
        <taxon>Neisseriales</taxon>
        <taxon>Neisseriaceae</taxon>
        <taxon>Neisseria</taxon>
    </lineage>
</organism>
<gene>
    <name evidence="5" type="ORF">D0T90_09345</name>
</gene>
<evidence type="ECO:0000313" key="6">
    <source>
        <dbReference type="Proteomes" id="UP000325536"/>
    </source>
</evidence>
<feature type="domain" description="Shikimate dehydrogenase substrate binding N-terminal" evidence="4">
    <location>
        <begin position="14"/>
        <end position="97"/>
    </location>
</feature>
<proteinExistence type="predicted"/>
<dbReference type="Gene3D" id="3.40.50.10860">
    <property type="entry name" value="Leucine Dehydrogenase, chain A, domain 1"/>
    <property type="match status" value="1"/>
</dbReference>
<dbReference type="GO" id="GO:0005829">
    <property type="term" value="C:cytosol"/>
    <property type="evidence" value="ECO:0007669"/>
    <property type="project" value="TreeGrafter"/>
</dbReference>
<dbReference type="Proteomes" id="UP000325536">
    <property type="component" value="Chromosome"/>
</dbReference>
<name>A0A5P3MSU0_NEIAN</name>
<dbReference type="PANTHER" id="PTHR21089">
    <property type="entry name" value="SHIKIMATE DEHYDROGENASE"/>
    <property type="match status" value="1"/>
</dbReference>
<dbReference type="OrthoDB" id="3609723at2"/>
<accession>A0A5P3MSU0</accession>
<dbReference type="Gene3D" id="3.40.50.720">
    <property type="entry name" value="NAD(P)-binding Rossmann-like Domain"/>
    <property type="match status" value="1"/>
</dbReference>
<dbReference type="GO" id="GO:0009423">
    <property type="term" value="P:chorismate biosynthetic process"/>
    <property type="evidence" value="ECO:0007669"/>
    <property type="project" value="TreeGrafter"/>
</dbReference>
<evidence type="ECO:0000313" key="5">
    <source>
        <dbReference type="EMBL" id="QEY24644.1"/>
    </source>
</evidence>
<evidence type="ECO:0000256" key="2">
    <source>
        <dbReference type="ARBA" id="ARBA00023002"/>
    </source>
</evidence>
<dbReference type="GO" id="GO:0009073">
    <property type="term" value="P:aromatic amino acid family biosynthetic process"/>
    <property type="evidence" value="ECO:0007669"/>
    <property type="project" value="UniProtKB-KW"/>
</dbReference>
<evidence type="ECO:0000256" key="1">
    <source>
        <dbReference type="ARBA" id="ARBA00004871"/>
    </source>
</evidence>
<dbReference type="SUPFAM" id="SSF51735">
    <property type="entry name" value="NAD(P)-binding Rossmann-fold domains"/>
    <property type="match status" value="1"/>
</dbReference>
<dbReference type="InterPro" id="IPR046346">
    <property type="entry name" value="Aminoacid_DH-like_N_sf"/>
</dbReference>
<keyword evidence="3" id="KW-0057">Aromatic amino acid biosynthesis</keyword>
<dbReference type="InterPro" id="IPR013708">
    <property type="entry name" value="Shikimate_DH-bd_N"/>
</dbReference>
<dbReference type="KEGG" id="naq:D0T90_09345"/>
<dbReference type="GO" id="GO:0004764">
    <property type="term" value="F:shikimate 3-dehydrogenase (NADP+) activity"/>
    <property type="evidence" value="ECO:0007669"/>
    <property type="project" value="InterPro"/>
</dbReference>
<reference evidence="5 6" key="1">
    <citation type="submission" date="2018-08" db="EMBL/GenBank/DDBJ databases">
        <title>Neisseria animalis ATCC 49930 complete genome.</title>
        <authorList>
            <person name="Veseli I.A."/>
            <person name="Mascarenhas dos Santos A.C."/>
            <person name="Buttler R."/>
            <person name="Pombert J.-F."/>
        </authorList>
    </citation>
    <scope>NUCLEOTIDE SEQUENCE [LARGE SCALE GENOMIC DNA]</scope>
    <source>
        <strain evidence="5 6">ATCC 49930</strain>
    </source>
</reference>